<dbReference type="CAZy" id="CBM57">
    <property type="family name" value="Carbohydrate-Binding Module Family 57"/>
</dbReference>
<keyword evidence="7" id="KW-0472">Membrane</keyword>
<evidence type="ECO:0000256" key="7">
    <source>
        <dbReference type="ARBA" id="ARBA00023136"/>
    </source>
</evidence>
<keyword evidence="6" id="KW-1133">Transmembrane helix</keyword>
<evidence type="ECO:0000259" key="10">
    <source>
        <dbReference type="Pfam" id="PF11721"/>
    </source>
</evidence>
<keyword evidence="12" id="KW-1185">Reference proteome</keyword>
<keyword evidence="3" id="KW-0812">Transmembrane</keyword>
<comment type="similarity">
    <text evidence="2">Belongs to the malectin family.</text>
</comment>
<accession>C1F2W7</accession>
<name>C1F2W7_ACIC5</name>
<dbReference type="Gene3D" id="2.60.120.430">
    <property type="entry name" value="Galactose-binding lectin"/>
    <property type="match status" value="2"/>
</dbReference>
<dbReference type="GO" id="GO:0030246">
    <property type="term" value="F:carbohydrate binding"/>
    <property type="evidence" value="ECO:0007669"/>
    <property type="project" value="InterPro"/>
</dbReference>
<evidence type="ECO:0000256" key="8">
    <source>
        <dbReference type="ARBA" id="ARBA00023180"/>
    </source>
</evidence>
<keyword evidence="5" id="KW-0256">Endoplasmic reticulum</keyword>
<dbReference type="KEGG" id="aca:ACP_0868"/>
<protein>
    <submittedName>
        <fullName evidence="11">Conserved domain protein</fullName>
    </submittedName>
</protein>
<dbReference type="eggNOG" id="COG0745">
    <property type="taxonomic scope" value="Bacteria"/>
</dbReference>
<gene>
    <name evidence="11" type="ordered locus">ACP_0868</name>
</gene>
<keyword evidence="8" id="KW-0325">Glycoprotein</keyword>
<dbReference type="AlphaFoldDB" id="C1F2W7"/>
<evidence type="ECO:0000256" key="9">
    <source>
        <dbReference type="ARBA" id="ARBA00023277"/>
    </source>
</evidence>
<evidence type="ECO:0000256" key="1">
    <source>
        <dbReference type="ARBA" id="ARBA00004115"/>
    </source>
</evidence>
<evidence type="ECO:0000313" key="12">
    <source>
        <dbReference type="Proteomes" id="UP000002207"/>
    </source>
</evidence>
<dbReference type="InParanoid" id="C1F2W7"/>
<dbReference type="RefSeq" id="WP_015896034.1">
    <property type="nucleotide sequence ID" value="NC_012483.1"/>
</dbReference>
<feature type="domain" description="Malectin" evidence="10">
    <location>
        <begin position="359"/>
        <end position="501"/>
    </location>
</feature>
<feature type="domain" description="Malectin" evidence="10">
    <location>
        <begin position="203"/>
        <end position="314"/>
    </location>
</feature>
<dbReference type="STRING" id="240015.ACP_0868"/>
<evidence type="ECO:0000256" key="3">
    <source>
        <dbReference type="ARBA" id="ARBA00022692"/>
    </source>
</evidence>
<dbReference type="InterPro" id="IPR021720">
    <property type="entry name" value="Malectin_dom"/>
</dbReference>
<dbReference type="EMBL" id="CP001472">
    <property type="protein sequence ID" value="ACO33936.1"/>
    <property type="molecule type" value="Genomic_DNA"/>
</dbReference>
<evidence type="ECO:0000256" key="2">
    <source>
        <dbReference type="ARBA" id="ARBA00009141"/>
    </source>
</evidence>
<dbReference type="Proteomes" id="UP000002207">
    <property type="component" value="Chromosome"/>
</dbReference>
<dbReference type="InterPro" id="IPR039155">
    <property type="entry name" value="MLEC"/>
</dbReference>
<proteinExistence type="inferred from homology"/>
<dbReference type="Pfam" id="PF11721">
    <property type="entry name" value="Malectin"/>
    <property type="match status" value="2"/>
</dbReference>
<sequence>MLSIERAAVEAEGIPHAREDEWREFKAVGVALSNSSRLLRLFTYIGEKYFEGQTQKLHEYDIATEVFGRSKSTFNPGEDAIVRVEAHRLRKKLKEYYEGEGKDHPVQVSLPAGSYVPAFIHRHIDTGCPVEPQLEVAVSPPPKRRRWAYVAAACAALLMAALIGRIEYRHRQSEPAKSLSTSAATVPPIVVTGPFAQLPLHILAGDYGKPQVDAAGMLWQPDTYAHNGGNWTGPADSVLRTSDPLLFEHWRNGDFSYEIPLKPGVYELHLYFLDVRSRATSPSTFSVTANGHPLLSGFDIYGDAGALNTADERIFRDISPGSDGMLHLSFATLTGTAELNAISILPGLAHKQLPIRIVAQPNSYTDHDGNLWSPDNYYLGGYVSAKSDDVTGTEDPDLYSGERYGNFSYAIPVVPGDSYTLTLHFAERYFGQNAPGGGGVGSRVFRVLCNGQILLNNFDIYKQAGSFHALSETFHGLKASPQGKLNITFQAIVNNATVSAIEVTDESH</sequence>
<keyword evidence="9" id="KW-0119">Carbohydrate metabolism</keyword>
<evidence type="ECO:0000256" key="5">
    <source>
        <dbReference type="ARBA" id="ARBA00022824"/>
    </source>
</evidence>
<organism evidence="11 12">
    <name type="scientific">Acidobacterium capsulatum (strain ATCC 51196 / DSM 11244 / BCRC 80197 / JCM 7670 / NBRC 15755 / NCIMB 13165 / 161)</name>
    <dbReference type="NCBI Taxonomy" id="240015"/>
    <lineage>
        <taxon>Bacteria</taxon>
        <taxon>Pseudomonadati</taxon>
        <taxon>Acidobacteriota</taxon>
        <taxon>Terriglobia</taxon>
        <taxon>Terriglobales</taxon>
        <taxon>Acidobacteriaceae</taxon>
        <taxon>Acidobacterium</taxon>
    </lineage>
</organism>
<dbReference type="GO" id="GO:0016020">
    <property type="term" value="C:membrane"/>
    <property type="evidence" value="ECO:0007669"/>
    <property type="project" value="TreeGrafter"/>
</dbReference>
<comment type="subcellular location">
    <subcellularLocation>
        <location evidence="1">Endoplasmic reticulum membrane</location>
        <topology evidence="1">Single-pass type I membrane protein</topology>
    </subcellularLocation>
</comment>
<evidence type="ECO:0000313" key="11">
    <source>
        <dbReference type="EMBL" id="ACO33936.1"/>
    </source>
</evidence>
<dbReference type="HOGENOM" id="CLU_514712_0_0_0"/>
<evidence type="ECO:0000256" key="6">
    <source>
        <dbReference type="ARBA" id="ARBA00022989"/>
    </source>
</evidence>
<reference evidence="11 12" key="1">
    <citation type="journal article" date="2009" name="Appl. Environ. Microbiol.">
        <title>Three genomes from the phylum Acidobacteria provide insight into the lifestyles of these microorganisms in soils.</title>
        <authorList>
            <person name="Ward N.L."/>
            <person name="Challacombe J.F."/>
            <person name="Janssen P.H."/>
            <person name="Henrissat B."/>
            <person name="Coutinho P.M."/>
            <person name="Wu M."/>
            <person name="Xie G."/>
            <person name="Haft D.H."/>
            <person name="Sait M."/>
            <person name="Badger J."/>
            <person name="Barabote R.D."/>
            <person name="Bradley B."/>
            <person name="Brettin T.S."/>
            <person name="Brinkac L.M."/>
            <person name="Bruce D."/>
            <person name="Creasy T."/>
            <person name="Daugherty S.C."/>
            <person name="Davidsen T.M."/>
            <person name="DeBoy R.T."/>
            <person name="Detter J.C."/>
            <person name="Dodson R.J."/>
            <person name="Durkin A.S."/>
            <person name="Ganapathy A."/>
            <person name="Gwinn-Giglio M."/>
            <person name="Han C.S."/>
            <person name="Khouri H."/>
            <person name="Kiss H."/>
            <person name="Kothari S.P."/>
            <person name="Madupu R."/>
            <person name="Nelson K.E."/>
            <person name="Nelson W.C."/>
            <person name="Paulsen I."/>
            <person name="Penn K."/>
            <person name="Ren Q."/>
            <person name="Rosovitz M.J."/>
            <person name="Selengut J.D."/>
            <person name="Shrivastava S."/>
            <person name="Sullivan S.A."/>
            <person name="Tapia R."/>
            <person name="Thompson L.S."/>
            <person name="Watkins K.L."/>
            <person name="Yang Q."/>
            <person name="Yu C."/>
            <person name="Zafar N."/>
            <person name="Zhou L."/>
            <person name="Kuske C.R."/>
        </authorList>
    </citation>
    <scope>NUCLEOTIDE SEQUENCE [LARGE SCALE GENOMIC DNA]</scope>
    <source>
        <strain evidence="12">ATCC 51196 / DSM 11244 / BCRC 80197 / JCM 7670 / NBRC 15755 / NCIMB 13165 / 161</strain>
    </source>
</reference>
<dbReference type="PANTHER" id="PTHR13460:SF0">
    <property type="entry name" value="MALECTIN"/>
    <property type="match status" value="1"/>
</dbReference>
<keyword evidence="4" id="KW-0732">Signal</keyword>
<evidence type="ECO:0000256" key="4">
    <source>
        <dbReference type="ARBA" id="ARBA00022729"/>
    </source>
</evidence>
<dbReference type="PANTHER" id="PTHR13460">
    <property type="match status" value="1"/>
</dbReference>